<dbReference type="AlphaFoldDB" id="A0A6G6Y5Z1"/>
<sequence>MLTLEEVAEFSRQEQAAVEAMGLRSGEFLLLVDTSEAVIQTQEVVAALTDLVAHSKHKAARIAVARYNSLSRMQTRRILAVRDNAMVFDQIADAEAWLFADGLPPVRRAQPAAFARPRES</sequence>
<organism evidence="1 2">
    <name type="scientific">Stakelama tenebrarum</name>
    <dbReference type="NCBI Taxonomy" id="2711215"/>
    <lineage>
        <taxon>Bacteria</taxon>
        <taxon>Pseudomonadati</taxon>
        <taxon>Pseudomonadota</taxon>
        <taxon>Alphaproteobacteria</taxon>
        <taxon>Sphingomonadales</taxon>
        <taxon>Sphingomonadaceae</taxon>
        <taxon>Stakelama</taxon>
    </lineage>
</organism>
<keyword evidence="2" id="KW-1185">Reference proteome</keyword>
<gene>
    <name evidence="1" type="ORF">G5C33_10335</name>
</gene>
<dbReference type="KEGG" id="spzr:G5C33_10335"/>
<proteinExistence type="predicted"/>
<dbReference type="RefSeq" id="WP_165327141.1">
    <property type="nucleotide sequence ID" value="NZ_CP049109.1"/>
</dbReference>
<dbReference type="EMBL" id="CP049109">
    <property type="protein sequence ID" value="QIG80138.1"/>
    <property type="molecule type" value="Genomic_DNA"/>
</dbReference>
<evidence type="ECO:0000313" key="2">
    <source>
        <dbReference type="Proteomes" id="UP000501568"/>
    </source>
</evidence>
<dbReference type="Proteomes" id="UP000501568">
    <property type="component" value="Chromosome"/>
</dbReference>
<evidence type="ECO:0008006" key="3">
    <source>
        <dbReference type="Google" id="ProtNLM"/>
    </source>
</evidence>
<reference evidence="1 2" key="1">
    <citation type="submission" date="2020-02" db="EMBL/GenBank/DDBJ databases">
        <authorList>
            <person name="Zheng R.K."/>
            <person name="Sun C.M."/>
        </authorList>
    </citation>
    <scope>NUCLEOTIDE SEQUENCE [LARGE SCALE GENOMIC DNA]</scope>
    <source>
        <strain evidence="2">zrk23</strain>
    </source>
</reference>
<accession>A0A6G6Y5Z1</accession>
<name>A0A6G6Y5Z1_9SPHN</name>
<protein>
    <recommendedName>
        <fullName evidence="3">STAS/SEC14 domain-containing protein</fullName>
    </recommendedName>
</protein>
<evidence type="ECO:0000313" key="1">
    <source>
        <dbReference type="EMBL" id="QIG80138.1"/>
    </source>
</evidence>